<keyword evidence="2" id="KW-0862">Zinc</keyword>
<feature type="binding site" evidence="2">
    <location>
        <position position="131"/>
    </location>
    <ligand>
        <name>Zn(2+)</name>
        <dbReference type="ChEBI" id="CHEBI:29105"/>
    </ligand>
</feature>
<dbReference type="InterPro" id="IPR036874">
    <property type="entry name" value="Carbonic_anhydrase_sf"/>
</dbReference>
<reference evidence="4" key="1">
    <citation type="submission" date="2016-10" db="EMBL/GenBank/DDBJ databases">
        <authorList>
            <person name="Varghese N."/>
            <person name="Submissions S."/>
        </authorList>
    </citation>
    <scope>NUCLEOTIDE SEQUENCE [LARGE SCALE GENOMIC DNA]</scope>
    <source>
        <strain evidence="4">DSM 26348</strain>
    </source>
</reference>
<evidence type="ECO:0000256" key="2">
    <source>
        <dbReference type="PIRSR" id="PIRSR601765-1"/>
    </source>
</evidence>
<comment type="similarity">
    <text evidence="1">Belongs to the beta-class carbonic anhydrase family.</text>
</comment>
<evidence type="ECO:0000256" key="1">
    <source>
        <dbReference type="ARBA" id="ARBA00006217"/>
    </source>
</evidence>
<dbReference type="EMBL" id="FOQD01000021">
    <property type="protein sequence ID" value="SFJ47921.1"/>
    <property type="molecule type" value="Genomic_DNA"/>
</dbReference>
<evidence type="ECO:0000313" key="4">
    <source>
        <dbReference type="Proteomes" id="UP000199518"/>
    </source>
</evidence>
<dbReference type="GO" id="GO:0004089">
    <property type="term" value="F:carbonate dehydratase activity"/>
    <property type="evidence" value="ECO:0007669"/>
    <property type="project" value="InterPro"/>
</dbReference>
<keyword evidence="4" id="KW-1185">Reference proteome</keyword>
<dbReference type="STRING" id="1576369.SAMN05421753_12170"/>
<organism evidence="3 4">
    <name type="scientific">Planctomicrobium piriforme</name>
    <dbReference type="NCBI Taxonomy" id="1576369"/>
    <lineage>
        <taxon>Bacteria</taxon>
        <taxon>Pseudomonadati</taxon>
        <taxon>Planctomycetota</taxon>
        <taxon>Planctomycetia</taxon>
        <taxon>Planctomycetales</taxon>
        <taxon>Planctomycetaceae</taxon>
        <taxon>Planctomicrobium</taxon>
    </lineage>
</organism>
<dbReference type="GO" id="GO:0008270">
    <property type="term" value="F:zinc ion binding"/>
    <property type="evidence" value="ECO:0007669"/>
    <property type="project" value="InterPro"/>
</dbReference>
<dbReference type="SMART" id="SM00947">
    <property type="entry name" value="Pro_CA"/>
    <property type="match status" value="1"/>
</dbReference>
<dbReference type="Gene3D" id="3.40.1050.10">
    <property type="entry name" value="Carbonic anhydrase"/>
    <property type="match status" value="1"/>
</dbReference>
<comment type="cofactor">
    <cofactor evidence="2">
        <name>Zn(2+)</name>
        <dbReference type="ChEBI" id="CHEBI:29105"/>
    </cofactor>
    <text evidence="2">Binds 1 zinc ion per subunit.</text>
</comment>
<protein>
    <submittedName>
        <fullName evidence="3">Carbonic anhydrase</fullName>
    </submittedName>
</protein>
<dbReference type="PANTHER" id="PTHR11002">
    <property type="entry name" value="CARBONIC ANHYDRASE"/>
    <property type="match status" value="1"/>
</dbReference>
<dbReference type="SUPFAM" id="SSF53056">
    <property type="entry name" value="beta-carbonic anhydrase, cab"/>
    <property type="match status" value="1"/>
</dbReference>
<feature type="binding site" evidence="2">
    <location>
        <position position="129"/>
    </location>
    <ligand>
        <name>Zn(2+)</name>
        <dbReference type="ChEBI" id="CHEBI:29105"/>
    </ligand>
</feature>
<dbReference type="Proteomes" id="UP000199518">
    <property type="component" value="Unassembled WGS sequence"/>
</dbReference>
<feature type="binding site" evidence="2">
    <location>
        <position position="184"/>
    </location>
    <ligand>
        <name>Zn(2+)</name>
        <dbReference type="ChEBI" id="CHEBI:29105"/>
    </ligand>
</feature>
<gene>
    <name evidence="3" type="ORF">SAMN05421753_12170</name>
</gene>
<dbReference type="AlphaFoldDB" id="A0A1I3RRK1"/>
<dbReference type="PANTHER" id="PTHR11002:SF79">
    <property type="entry name" value="CARBONIC ANHYDRASE 2"/>
    <property type="match status" value="1"/>
</dbReference>
<feature type="binding site" evidence="2">
    <location>
        <position position="187"/>
    </location>
    <ligand>
        <name>Zn(2+)</name>
        <dbReference type="ChEBI" id="CHEBI:29105"/>
    </ligand>
</feature>
<proteinExistence type="inferred from homology"/>
<name>A0A1I3RRK1_9PLAN</name>
<accession>A0A1I3RRK1</accession>
<dbReference type="Pfam" id="PF00484">
    <property type="entry name" value="Pro_CA"/>
    <property type="match status" value="1"/>
</dbReference>
<sequence length="338" mass="37090">MQLRVWKSLSNAATGSKIQFGNAWSLCCSRTGEFSLSRVGVRMKTIDYIYRFDPKNPSAKPLPHDAQAACGILEDGNRLFSAWMESCRTGTTSEGEPRYVVPCNGLEVGMNRTLGEMPRQSPFAVVLGCSDARVPTEMLFGQGFNDIFVIRVAGNVLGDVCMGSIDFAITSLSESVRVVVVLGHSGCGAVTGAVDAYLRPLKFWSKTMSPNLRSIIERIFVAVREAANGLEEVWGADARNLPGYREALIESAVSINAAQAAFDLRQEVERNGRWEIEVFYGVHNIRNHQVCMPVDPNAPRSDDNVRLAHAPTNPTEFHALAVQMAELLRGKTLSRGDH</sequence>
<evidence type="ECO:0000313" key="3">
    <source>
        <dbReference type="EMBL" id="SFJ47921.1"/>
    </source>
</evidence>
<keyword evidence="2" id="KW-0479">Metal-binding</keyword>
<dbReference type="InterPro" id="IPR001765">
    <property type="entry name" value="Carbonic_anhydrase"/>
</dbReference>